<dbReference type="Gene3D" id="3.40.50.720">
    <property type="entry name" value="NAD(P)-binding Rossmann-like Domain"/>
    <property type="match status" value="1"/>
</dbReference>
<protein>
    <submittedName>
        <fullName evidence="1">D-lactate dehydrogenase</fullName>
        <ecNumber evidence="1">1.1.1.28</ecNumber>
    </submittedName>
</protein>
<dbReference type="SUPFAM" id="SSF52283">
    <property type="entry name" value="Formate/glycerate dehydrogenase catalytic domain-like"/>
    <property type="match status" value="1"/>
</dbReference>
<sequence length="54" mass="6337">MKIAVYSTKQYDKKYLQHVNDTYGFELEFFDFLLTEKTAKTANGCEAVVHICQR</sequence>
<dbReference type="EC" id="1.1.1.28" evidence="1"/>
<dbReference type="EMBL" id="CAADJE010000042">
    <property type="protein sequence ID" value="VFS92641.1"/>
    <property type="molecule type" value="Genomic_DNA"/>
</dbReference>
<evidence type="ECO:0000313" key="2">
    <source>
        <dbReference type="Proteomes" id="UP000345637"/>
    </source>
</evidence>
<keyword evidence="1" id="KW-0560">Oxidoreductase</keyword>
<name>A0A485D7E7_RAOPL</name>
<reference evidence="1 2" key="1">
    <citation type="submission" date="2019-03" db="EMBL/GenBank/DDBJ databases">
        <authorList>
            <consortium name="Pathogen Informatics"/>
        </authorList>
    </citation>
    <scope>NUCLEOTIDE SEQUENCE [LARGE SCALE GENOMIC DNA]</scope>
    <source>
        <strain evidence="1 2">NCTC12998</strain>
    </source>
</reference>
<dbReference type="Proteomes" id="UP000345637">
    <property type="component" value="Unassembled WGS sequence"/>
</dbReference>
<proteinExistence type="predicted"/>
<gene>
    <name evidence="1" type="primary">ldhA_2</name>
    <name evidence="1" type="ORF">NCTC12998_07409</name>
</gene>
<dbReference type="GO" id="GO:0008720">
    <property type="term" value="F:D-lactate dehydrogenase (NAD+) activity"/>
    <property type="evidence" value="ECO:0007669"/>
    <property type="project" value="UniProtKB-EC"/>
</dbReference>
<accession>A0A485D7E7</accession>
<evidence type="ECO:0000313" key="1">
    <source>
        <dbReference type="EMBL" id="VFS92641.1"/>
    </source>
</evidence>
<dbReference type="AlphaFoldDB" id="A0A485D7E7"/>
<organism evidence="1 2">
    <name type="scientific">Raoultella planticola</name>
    <name type="common">Klebsiella planticola</name>
    <dbReference type="NCBI Taxonomy" id="575"/>
    <lineage>
        <taxon>Bacteria</taxon>
        <taxon>Pseudomonadati</taxon>
        <taxon>Pseudomonadota</taxon>
        <taxon>Gammaproteobacteria</taxon>
        <taxon>Enterobacterales</taxon>
        <taxon>Enterobacteriaceae</taxon>
        <taxon>Klebsiella/Raoultella group</taxon>
        <taxon>Raoultella</taxon>
    </lineage>
</organism>